<dbReference type="InterPro" id="IPR019313">
    <property type="entry name" value="Mediator_Med17"/>
</dbReference>
<dbReference type="GO" id="GO:0003712">
    <property type="term" value="F:transcription coregulator activity"/>
    <property type="evidence" value="ECO:0007669"/>
    <property type="project" value="InterPro"/>
</dbReference>
<feature type="region of interest" description="Disordered" evidence="9">
    <location>
        <begin position="50"/>
        <end position="73"/>
    </location>
</feature>
<protein>
    <recommendedName>
        <fullName evidence="3 8">Mediator of RNA polymerase II transcription subunit 17</fullName>
    </recommendedName>
    <alternativeName>
        <fullName evidence="7 8">Mediator complex subunit 17</fullName>
    </alternativeName>
</protein>
<name>A0A2I2F295_ASPCN</name>
<evidence type="ECO:0000256" key="4">
    <source>
        <dbReference type="ARBA" id="ARBA00023015"/>
    </source>
</evidence>
<evidence type="ECO:0000313" key="10">
    <source>
        <dbReference type="EMBL" id="PLB34741.1"/>
    </source>
</evidence>
<evidence type="ECO:0000313" key="11">
    <source>
        <dbReference type="Proteomes" id="UP000234585"/>
    </source>
</evidence>
<evidence type="ECO:0000256" key="3">
    <source>
        <dbReference type="ARBA" id="ARBA00019610"/>
    </source>
</evidence>
<evidence type="ECO:0000256" key="9">
    <source>
        <dbReference type="SAM" id="MobiDB-lite"/>
    </source>
</evidence>
<dbReference type="Gene3D" id="6.10.250.2620">
    <property type="match status" value="1"/>
</dbReference>
<feature type="compositionally biased region" description="Polar residues" evidence="9">
    <location>
        <begin position="603"/>
        <end position="614"/>
    </location>
</feature>
<organism evidence="10 11">
    <name type="scientific">Aspergillus candidus</name>
    <dbReference type="NCBI Taxonomy" id="41067"/>
    <lineage>
        <taxon>Eukaryota</taxon>
        <taxon>Fungi</taxon>
        <taxon>Dikarya</taxon>
        <taxon>Ascomycota</taxon>
        <taxon>Pezizomycotina</taxon>
        <taxon>Eurotiomycetes</taxon>
        <taxon>Eurotiomycetidae</taxon>
        <taxon>Eurotiales</taxon>
        <taxon>Aspergillaceae</taxon>
        <taxon>Aspergillus</taxon>
        <taxon>Aspergillus subgen. Circumdati</taxon>
    </lineage>
</organism>
<evidence type="ECO:0000256" key="6">
    <source>
        <dbReference type="ARBA" id="ARBA00023242"/>
    </source>
</evidence>
<dbReference type="OrthoDB" id="5319830at2759"/>
<evidence type="ECO:0000256" key="2">
    <source>
        <dbReference type="ARBA" id="ARBA00005635"/>
    </source>
</evidence>
<evidence type="ECO:0000256" key="1">
    <source>
        <dbReference type="ARBA" id="ARBA00004123"/>
    </source>
</evidence>
<evidence type="ECO:0000256" key="7">
    <source>
        <dbReference type="ARBA" id="ARBA00032014"/>
    </source>
</evidence>
<reference evidence="10 11" key="1">
    <citation type="submission" date="2017-12" db="EMBL/GenBank/DDBJ databases">
        <authorList>
            <consortium name="DOE Joint Genome Institute"/>
            <person name="Haridas S."/>
            <person name="Kjaerbolling I."/>
            <person name="Vesth T.C."/>
            <person name="Frisvad J.C."/>
            <person name="Nybo J.L."/>
            <person name="Theobald S."/>
            <person name="Kuo A."/>
            <person name="Bowyer P."/>
            <person name="Matsuda Y."/>
            <person name="Mondo S."/>
            <person name="Lyhne E.K."/>
            <person name="Kogle M.E."/>
            <person name="Clum A."/>
            <person name="Lipzen A."/>
            <person name="Salamov A."/>
            <person name="Ngan C.Y."/>
            <person name="Daum C."/>
            <person name="Chiniquy J."/>
            <person name="Barry K."/>
            <person name="LaButti K."/>
            <person name="Simmons B.A."/>
            <person name="Magnuson J.K."/>
            <person name="Mortensen U.H."/>
            <person name="Larsen T.O."/>
            <person name="Grigoriev I.V."/>
            <person name="Baker S.E."/>
            <person name="Andersen M.R."/>
            <person name="Nordberg H.P."/>
            <person name="Cantor M.N."/>
            <person name="Hua S.X."/>
        </authorList>
    </citation>
    <scope>NUCLEOTIDE SEQUENCE [LARGE SCALE GENOMIC DNA]</scope>
    <source>
        <strain evidence="10 11">CBS 102.13</strain>
    </source>
</reference>
<keyword evidence="8" id="KW-0010">Activator</keyword>
<feature type="compositionally biased region" description="Acidic residues" evidence="9">
    <location>
        <begin position="51"/>
        <end position="66"/>
    </location>
</feature>
<comment type="function">
    <text evidence="8">Component of the Mediator complex, a coactivator involved in the regulated transcription of nearly all RNA polymerase II-dependent genes. Mediator functions as a bridge to convey information from gene-specific regulatory proteins to the basal RNA polymerase II transcription machinery. Mediator is recruited to promoters by direct interactions with regulatory proteins and serves as a scaffold for the assembly of a functional preinitiation complex with RNA polymerase II and the general transcription factors.</text>
</comment>
<dbReference type="Pfam" id="PF10156">
    <property type="entry name" value="Med17"/>
    <property type="match status" value="1"/>
</dbReference>
<feature type="region of interest" description="Disordered" evidence="9">
    <location>
        <begin position="591"/>
        <end position="614"/>
    </location>
</feature>
<feature type="region of interest" description="Disordered" evidence="9">
    <location>
        <begin position="256"/>
        <end position="276"/>
    </location>
</feature>
<feature type="region of interest" description="Disordered" evidence="9">
    <location>
        <begin position="1"/>
        <end position="24"/>
    </location>
</feature>
<gene>
    <name evidence="8" type="primary">MED17</name>
    <name evidence="10" type="ORF">BDW47DRAFT_134062</name>
</gene>
<accession>A0A2I2F295</accession>
<keyword evidence="6 8" id="KW-0539">Nucleus</keyword>
<dbReference type="GO" id="GO:0006357">
    <property type="term" value="P:regulation of transcription by RNA polymerase II"/>
    <property type="evidence" value="ECO:0007669"/>
    <property type="project" value="InterPro"/>
</dbReference>
<dbReference type="GO" id="GO:0016592">
    <property type="term" value="C:mediator complex"/>
    <property type="evidence" value="ECO:0007669"/>
    <property type="project" value="InterPro"/>
</dbReference>
<feature type="compositionally biased region" description="Basic residues" evidence="9">
    <location>
        <begin position="368"/>
        <end position="377"/>
    </location>
</feature>
<sequence>MSDSFSLPLRPRLDRPDPPDPLPVEIAQINTQWGSFRHVSEDFLRRRIADQSDDASDDHDEDESPTEVDATERLDQLYRKRAEITQFAHQAHMEALFALDFVSLLISQHAPRQAETSMSAYLKQVAPMGSLTPEVVDPPPKPDAVRRDTEAVSRGWRLQNFNSAANKLLNAASRLESEVAAETRYWNEVLSIQNQGWKVCRLPRDRQALGVQYGFLEATPIFRDRGLASLRRADDGSLLLNQGLVPQKARRVRVRVKTDDRWTGASRTPPPPTSDADAIEARIRQARDTVYEEELFHEMTREARILAPHGVTTRQNLVRVPVSDVQEIWLDLVDTDGDSSPPADPETTAEDDRLADALSHALRILLAHAHRQNRHRREQPPPPLTPRRRHTPEYHILRPLLAGLQHRAHVRALEAVLGDLHRVRRAAGLPGDGTVTPFASVRPPASHPGVPAVESLVRTLLRPLESTLGGPLAAPQASIHVTVRTTVAGPPGGTVFDLAVHLPAFPDVQPPARISLRSEAEAVLSHVLLLDVVAAVAAAPAVPPARRWEPAAPHHGELITAGGPSAKNRKLTVHLSRDALRVEAVAVGGLDPFGRPTPDPTATPRSRTWTAESTGTGLMDFVGEVSQE</sequence>
<comment type="similarity">
    <text evidence="2 8">Belongs to the Mediator complex subunit 17 family.</text>
</comment>
<keyword evidence="11" id="KW-1185">Reference proteome</keyword>
<dbReference type="PANTHER" id="PTHR13114">
    <property type="entry name" value="MEDIATOR OF RNA POLYMERASE II TRANSCRIPTION SUBUNIT 17"/>
    <property type="match status" value="1"/>
</dbReference>
<comment type="subunit">
    <text evidence="8">Component of the Mediator complex.</text>
</comment>
<dbReference type="EMBL" id="KZ559173">
    <property type="protein sequence ID" value="PLB34741.1"/>
    <property type="molecule type" value="Genomic_DNA"/>
</dbReference>
<dbReference type="PANTHER" id="PTHR13114:SF7">
    <property type="entry name" value="MEDIATOR OF RNA POLYMERASE II TRANSCRIPTION SUBUNIT 17"/>
    <property type="match status" value="1"/>
</dbReference>
<evidence type="ECO:0000256" key="5">
    <source>
        <dbReference type="ARBA" id="ARBA00023163"/>
    </source>
</evidence>
<comment type="subcellular location">
    <subcellularLocation>
        <location evidence="1 8">Nucleus</location>
    </subcellularLocation>
</comment>
<dbReference type="STRING" id="41067.A0A2I2F295"/>
<proteinExistence type="inferred from homology"/>
<feature type="region of interest" description="Disordered" evidence="9">
    <location>
        <begin position="368"/>
        <end position="390"/>
    </location>
</feature>
<evidence type="ECO:0000256" key="8">
    <source>
        <dbReference type="RuleBase" id="RU364140"/>
    </source>
</evidence>
<dbReference type="GO" id="GO:0070847">
    <property type="term" value="C:core mediator complex"/>
    <property type="evidence" value="ECO:0007669"/>
    <property type="project" value="TreeGrafter"/>
</dbReference>
<keyword evidence="5 8" id="KW-0804">Transcription</keyword>
<keyword evidence="4 8" id="KW-0805">Transcription regulation</keyword>
<dbReference type="Proteomes" id="UP000234585">
    <property type="component" value="Unassembled WGS sequence"/>
</dbReference>
<dbReference type="AlphaFoldDB" id="A0A2I2F295"/>